<evidence type="ECO:0000313" key="5">
    <source>
        <dbReference type="Proteomes" id="UP000410492"/>
    </source>
</evidence>
<keyword evidence="3" id="KW-0812">Transmembrane</keyword>
<evidence type="ECO:0000256" key="3">
    <source>
        <dbReference type="SAM" id="Phobius"/>
    </source>
</evidence>
<organism evidence="4 5">
    <name type="scientific">Callosobruchus maculatus</name>
    <name type="common">Southern cowpea weevil</name>
    <name type="synonym">Pulse bruchid</name>
    <dbReference type="NCBI Taxonomy" id="64391"/>
    <lineage>
        <taxon>Eukaryota</taxon>
        <taxon>Metazoa</taxon>
        <taxon>Ecdysozoa</taxon>
        <taxon>Arthropoda</taxon>
        <taxon>Hexapoda</taxon>
        <taxon>Insecta</taxon>
        <taxon>Pterygota</taxon>
        <taxon>Neoptera</taxon>
        <taxon>Endopterygota</taxon>
        <taxon>Coleoptera</taxon>
        <taxon>Polyphaga</taxon>
        <taxon>Cucujiformia</taxon>
        <taxon>Chrysomeloidea</taxon>
        <taxon>Chrysomelidae</taxon>
        <taxon>Bruchinae</taxon>
        <taxon>Bruchini</taxon>
        <taxon>Callosobruchus</taxon>
    </lineage>
</organism>
<gene>
    <name evidence="4" type="ORF">CALMAC_LOCUS18816</name>
</gene>
<feature type="region of interest" description="Disordered" evidence="2">
    <location>
        <begin position="607"/>
        <end position="633"/>
    </location>
</feature>
<keyword evidence="3" id="KW-1133">Transmembrane helix</keyword>
<evidence type="ECO:0000256" key="1">
    <source>
        <dbReference type="SAM" id="Coils"/>
    </source>
</evidence>
<feature type="compositionally biased region" description="Polar residues" evidence="2">
    <location>
        <begin position="1"/>
        <end position="20"/>
    </location>
</feature>
<feature type="region of interest" description="Disordered" evidence="2">
    <location>
        <begin position="646"/>
        <end position="709"/>
    </location>
</feature>
<dbReference type="EMBL" id="CAACVG010013155">
    <property type="protein sequence ID" value="VEN61397.1"/>
    <property type="molecule type" value="Genomic_DNA"/>
</dbReference>
<feature type="compositionally biased region" description="Basic and acidic residues" evidence="2">
    <location>
        <begin position="658"/>
        <end position="669"/>
    </location>
</feature>
<feature type="compositionally biased region" description="Basic and acidic residues" evidence="2">
    <location>
        <begin position="552"/>
        <end position="568"/>
    </location>
</feature>
<feature type="compositionally biased region" description="Basic residues" evidence="2">
    <location>
        <begin position="80"/>
        <end position="90"/>
    </location>
</feature>
<feature type="compositionally biased region" description="Basic and acidic residues" evidence="2">
    <location>
        <begin position="618"/>
        <end position="633"/>
    </location>
</feature>
<feature type="coiled-coil region" evidence="1">
    <location>
        <begin position="367"/>
        <end position="455"/>
    </location>
</feature>
<proteinExistence type="predicted"/>
<evidence type="ECO:0000313" key="4">
    <source>
        <dbReference type="EMBL" id="VEN61397.1"/>
    </source>
</evidence>
<reference evidence="4 5" key="1">
    <citation type="submission" date="2019-01" db="EMBL/GenBank/DDBJ databases">
        <authorList>
            <person name="Sayadi A."/>
        </authorList>
    </citation>
    <scope>NUCLEOTIDE SEQUENCE [LARGE SCALE GENOMIC DNA]</scope>
</reference>
<feature type="transmembrane region" description="Helical" evidence="3">
    <location>
        <begin position="92"/>
        <end position="119"/>
    </location>
</feature>
<evidence type="ECO:0000256" key="2">
    <source>
        <dbReference type="SAM" id="MobiDB-lite"/>
    </source>
</evidence>
<keyword evidence="3" id="KW-0472">Membrane</keyword>
<dbReference type="Proteomes" id="UP000410492">
    <property type="component" value="Unassembled WGS sequence"/>
</dbReference>
<keyword evidence="1" id="KW-0175">Coiled coil</keyword>
<feature type="compositionally biased region" description="Polar residues" evidence="2">
    <location>
        <begin position="569"/>
        <end position="578"/>
    </location>
</feature>
<keyword evidence="5" id="KW-1185">Reference proteome</keyword>
<name>A0A653DNL1_CALMS</name>
<accession>A0A653DNL1</accession>
<dbReference type="OrthoDB" id="6758335at2759"/>
<dbReference type="AlphaFoldDB" id="A0A653DNL1"/>
<sequence length="776" mass="87858">MSLPDTNKSGTDVSSNSSWSVIEETEDSRNSSLQDILIQPPTHKIDGSDEDARSSDIENSFITIPEDAAWTADPNEHTPPPRKSKKRSKKPYAEPLSIVTIIASILTITGITLLCMLFPQDIDTQSYDQLHRTYIEVVSKVDESVPETINKTSEVLKVVQDADLLNKIHQRLECDDGEQCSCKEEDTCSADDEATVSDTDHDEFGTFAGKTEKKVSLGRKTKSKVTTKKAKKQAGVSDIKEEIEKTVVTPQPKKIRHPKTVTRTKAAPSNLRMPLQPREAKDQVNVSELKKEAVTKQKNVPVLQAAVLAPPQFSKIEAKLATPVDNQKADSPKSEQQPVPFASVSVTKKLLPAQKSAFDVLDRMTKRNDSQQRIEELRKKWESAGNEHRERIQLIKAEFKDEVQQAKQAEMASSQRALKIKIIRDKYVARLKMDKERYLAQLRRFREDKQRLIDDICLKVKQQTNQKDASVGNYAVLLDEYDFRQTLKNLQCNQSRSFYLESMNLLSPRDTPENLAKFQSGDDTAIDLDIPDVSTTGSSQNLTASYASKLLAEPKEKNNSSSQKRNETKGQQQAQALENASIHEDVRKTVSNESTIARSLSTLNKKLSNSTTLMRQKFAREEKREKTPLERLRALRNNKEDTWLEYDHEDNYSSSTNEETRVEEDRRNNNDSSVHATVPVAKEDDTSGEETENENSIQDPPSTEDDEGQFKVVIRRKGRKRDIYGAAFDENGQKIKATDMLKWGLERRLRSPQSSVLSKQDPKRVVKDKFSFKGPF</sequence>
<feature type="region of interest" description="Disordered" evidence="2">
    <location>
        <begin position="550"/>
        <end position="589"/>
    </location>
</feature>
<protein>
    <submittedName>
        <fullName evidence="4">Uncharacterized protein</fullName>
    </submittedName>
</protein>
<feature type="region of interest" description="Disordered" evidence="2">
    <location>
        <begin position="1"/>
        <end position="90"/>
    </location>
</feature>
<feature type="compositionally biased region" description="Basic and acidic residues" evidence="2">
    <location>
        <begin position="43"/>
        <end position="56"/>
    </location>
</feature>